<accession>W3XI51</accession>
<protein>
    <recommendedName>
        <fullName evidence="4">Prion-inhibition and propagation HeLo domain-containing protein</fullName>
    </recommendedName>
</protein>
<dbReference type="KEGG" id="pfy:PFICI_03147"/>
<keyword evidence="1" id="KW-0732">Signal</keyword>
<gene>
    <name evidence="2" type="ORF">PFICI_03147</name>
</gene>
<dbReference type="AlphaFoldDB" id="W3XI51"/>
<dbReference type="EMBL" id="KI912110">
    <property type="protein sequence ID" value="ETS85122.1"/>
    <property type="molecule type" value="Genomic_DNA"/>
</dbReference>
<evidence type="ECO:0000313" key="2">
    <source>
        <dbReference type="EMBL" id="ETS85122.1"/>
    </source>
</evidence>
<proteinExistence type="predicted"/>
<dbReference type="GeneID" id="19268160"/>
<feature type="signal peptide" evidence="1">
    <location>
        <begin position="1"/>
        <end position="15"/>
    </location>
</feature>
<dbReference type="Proteomes" id="UP000030651">
    <property type="component" value="Unassembled WGS sequence"/>
</dbReference>
<evidence type="ECO:0008006" key="4">
    <source>
        <dbReference type="Google" id="ProtNLM"/>
    </source>
</evidence>
<name>W3XI51_PESFW</name>
<dbReference type="RefSeq" id="XP_007829919.1">
    <property type="nucleotide sequence ID" value="XM_007831728.1"/>
</dbReference>
<feature type="chain" id="PRO_5013220808" description="Prion-inhibition and propagation HeLo domain-containing protein" evidence="1">
    <location>
        <begin position="16"/>
        <end position="185"/>
    </location>
</feature>
<keyword evidence="3" id="KW-1185">Reference proteome</keyword>
<sequence length="185" mass="21195">MQSRCLLTFCTGVFGYSLLSRCTVVPDCGITTSFIGQSYNKYVGVILRHEYISEADVYQRAEAMQIFEDYGRNSDDSLIKGKFFSNRDFKAIWLTRDIRDELKMLSNVITLQQDALVTLDHKFCKEELKSSARRYERLIEETQAVEEMVSILRSHLARSNTDFAISASQGLGHQASFDRFASEQD</sequence>
<dbReference type="HOGENOM" id="CLU_1461812_0_0_1"/>
<evidence type="ECO:0000313" key="3">
    <source>
        <dbReference type="Proteomes" id="UP000030651"/>
    </source>
</evidence>
<reference evidence="3" key="1">
    <citation type="journal article" date="2015" name="BMC Genomics">
        <title>Genomic and transcriptomic analysis of the endophytic fungus Pestalotiopsis fici reveals its lifestyle and high potential for synthesis of natural products.</title>
        <authorList>
            <person name="Wang X."/>
            <person name="Zhang X."/>
            <person name="Liu L."/>
            <person name="Xiang M."/>
            <person name="Wang W."/>
            <person name="Sun X."/>
            <person name="Che Y."/>
            <person name="Guo L."/>
            <person name="Liu G."/>
            <person name="Guo L."/>
            <person name="Wang C."/>
            <person name="Yin W.B."/>
            <person name="Stadler M."/>
            <person name="Zhang X."/>
            <person name="Liu X."/>
        </authorList>
    </citation>
    <scope>NUCLEOTIDE SEQUENCE [LARGE SCALE GENOMIC DNA]</scope>
    <source>
        <strain evidence="3">W106-1 / CGMCC3.15140</strain>
    </source>
</reference>
<evidence type="ECO:0000256" key="1">
    <source>
        <dbReference type="SAM" id="SignalP"/>
    </source>
</evidence>
<dbReference type="InParanoid" id="W3XI51"/>
<organism evidence="2 3">
    <name type="scientific">Pestalotiopsis fici (strain W106-1 / CGMCC3.15140)</name>
    <dbReference type="NCBI Taxonomy" id="1229662"/>
    <lineage>
        <taxon>Eukaryota</taxon>
        <taxon>Fungi</taxon>
        <taxon>Dikarya</taxon>
        <taxon>Ascomycota</taxon>
        <taxon>Pezizomycotina</taxon>
        <taxon>Sordariomycetes</taxon>
        <taxon>Xylariomycetidae</taxon>
        <taxon>Amphisphaeriales</taxon>
        <taxon>Sporocadaceae</taxon>
        <taxon>Pestalotiopsis</taxon>
    </lineage>
</organism>